<accession>A0ABP7LBZ6</accession>
<name>A0ABP7LBZ6_9SPHN</name>
<gene>
    <name evidence="2" type="ORF">GCM10022276_17290</name>
</gene>
<dbReference type="Proteomes" id="UP001500827">
    <property type="component" value="Unassembled WGS sequence"/>
</dbReference>
<dbReference type="EMBL" id="BAABBM010000001">
    <property type="protein sequence ID" value="GAA3898908.1"/>
    <property type="molecule type" value="Genomic_DNA"/>
</dbReference>
<feature type="chain" id="PRO_5047361782" evidence="1">
    <location>
        <begin position="19"/>
        <end position="140"/>
    </location>
</feature>
<evidence type="ECO:0000313" key="3">
    <source>
        <dbReference type="Proteomes" id="UP001500827"/>
    </source>
</evidence>
<evidence type="ECO:0000313" key="2">
    <source>
        <dbReference type="EMBL" id="GAA3898908.1"/>
    </source>
</evidence>
<comment type="caution">
    <text evidence="2">The sequence shown here is derived from an EMBL/GenBank/DDBJ whole genome shotgun (WGS) entry which is preliminary data.</text>
</comment>
<protein>
    <submittedName>
        <fullName evidence="2">Uncharacterized protein</fullName>
    </submittedName>
</protein>
<evidence type="ECO:0000256" key="1">
    <source>
        <dbReference type="SAM" id="SignalP"/>
    </source>
</evidence>
<keyword evidence="1" id="KW-0732">Signal</keyword>
<reference evidence="3" key="1">
    <citation type="journal article" date="2019" name="Int. J. Syst. Evol. Microbiol.">
        <title>The Global Catalogue of Microorganisms (GCM) 10K type strain sequencing project: providing services to taxonomists for standard genome sequencing and annotation.</title>
        <authorList>
            <consortium name="The Broad Institute Genomics Platform"/>
            <consortium name="The Broad Institute Genome Sequencing Center for Infectious Disease"/>
            <person name="Wu L."/>
            <person name="Ma J."/>
        </authorList>
    </citation>
    <scope>NUCLEOTIDE SEQUENCE [LARGE SCALE GENOMIC DNA]</scope>
    <source>
        <strain evidence="3">JCM 17543</strain>
    </source>
</reference>
<keyword evidence="3" id="KW-1185">Reference proteome</keyword>
<proteinExistence type="predicted"/>
<sequence length="140" mass="14888">MRGAVFAGILALAGGASAQVASFDFDPRPRWAEDPETDIVCEAVRAECPGKLKDGSIDAEWGYAEIYDADGMLVGVHSIQSTGCKPLDDHLLLSHQDFVKAFSKPGQPDLDAITAIVRPGTPKDAVRLVKRGSTQVSFGC</sequence>
<feature type="signal peptide" evidence="1">
    <location>
        <begin position="1"/>
        <end position="18"/>
    </location>
</feature>
<organism evidence="2 3">
    <name type="scientific">Sphingomonas limnosediminicola</name>
    <dbReference type="NCBI Taxonomy" id="940133"/>
    <lineage>
        <taxon>Bacteria</taxon>
        <taxon>Pseudomonadati</taxon>
        <taxon>Pseudomonadota</taxon>
        <taxon>Alphaproteobacteria</taxon>
        <taxon>Sphingomonadales</taxon>
        <taxon>Sphingomonadaceae</taxon>
        <taxon>Sphingomonas</taxon>
    </lineage>
</organism>
<dbReference type="RefSeq" id="WP_344699279.1">
    <property type="nucleotide sequence ID" value="NZ_BAABBM010000001.1"/>
</dbReference>